<sequence>MHSLFTFLLLGFAPLALGNFWVFYEVDDNDTYYTGYKFFNESYPSCDEVGAAERWSLASDVSGGQRGVRVTGDDRTLPDVFEANVGTLHYTIYKDRGYGIFDTHGTQHGFCQSYNAIPYFCVDINWYGTSAFHCNSDYDAAQINVWL</sequence>
<evidence type="ECO:0000313" key="2">
    <source>
        <dbReference type="EMBL" id="KAK7966247.1"/>
    </source>
</evidence>
<gene>
    <name evidence="2" type="ORF">PG986_000524</name>
</gene>
<dbReference type="Proteomes" id="UP001391051">
    <property type="component" value="Unassembled WGS sequence"/>
</dbReference>
<organism evidence="2 3">
    <name type="scientific">Apiospora aurea</name>
    <dbReference type="NCBI Taxonomy" id="335848"/>
    <lineage>
        <taxon>Eukaryota</taxon>
        <taxon>Fungi</taxon>
        <taxon>Dikarya</taxon>
        <taxon>Ascomycota</taxon>
        <taxon>Pezizomycotina</taxon>
        <taxon>Sordariomycetes</taxon>
        <taxon>Xylariomycetidae</taxon>
        <taxon>Amphisphaeriales</taxon>
        <taxon>Apiosporaceae</taxon>
        <taxon>Apiospora</taxon>
    </lineage>
</organism>
<accession>A0ABR1QU83</accession>
<comment type="caution">
    <text evidence="2">The sequence shown here is derived from an EMBL/GenBank/DDBJ whole genome shotgun (WGS) entry which is preliminary data.</text>
</comment>
<proteinExistence type="predicted"/>
<dbReference type="GeneID" id="92069808"/>
<protein>
    <submittedName>
        <fullName evidence="2">Uncharacterized protein</fullName>
    </submittedName>
</protein>
<reference evidence="2 3" key="1">
    <citation type="submission" date="2023-01" db="EMBL/GenBank/DDBJ databases">
        <title>Analysis of 21 Apiospora genomes using comparative genomics revels a genus with tremendous synthesis potential of carbohydrate active enzymes and secondary metabolites.</title>
        <authorList>
            <person name="Sorensen T."/>
        </authorList>
    </citation>
    <scope>NUCLEOTIDE SEQUENCE [LARGE SCALE GENOMIC DNA]</scope>
    <source>
        <strain evidence="2 3">CBS 24483</strain>
    </source>
</reference>
<feature type="signal peptide" evidence="1">
    <location>
        <begin position="1"/>
        <end position="18"/>
    </location>
</feature>
<dbReference type="EMBL" id="JAQQWE010000001">
    <property type="protein sequence ID" value="KAK7966247.1"/>
    <property type="molecule type" value="Genomic_DNA"/>
</dbReference>
<evidence type="ECO:0000256" key="1">
    <source>
        <dbReference type="SAM" id="SignalP"/>
    </source>
</evidence>
<evidence type="ECO:0000313" key="3">
    <source>
        <dbReference type="Proteomes" id="UP001391051"/>
    </source>
</evidence>
<keyword evidence="1" id="KW-0732">Signal</keyword>
<keyword evidence="3" id="KW-1185">Reference proteome</keyword>
<name>A0ABR1QU83_9PEZI</name>
<feature type="chain" id="PRO_5045082995" evidence="1">
    <location>
        <begin position="19"/>
        <end position="147"/>
    </location>
</feature>
<dbReference type="RefSeq" id="XP_066705639.1">
    <property type="nucleotide sequence ID" value="XM_066836746.1"/>
</dbReference>